<proteinExistence type="predicted"/>
<protein>
    <submittedName>
        <fullName evidence="1">Uncharacterized protein</fullName>
    </submittedName>
</protein>
<keyword evidence="1" id="KW-0614">Plasmid</keyword>
<dbReference type="KEGG" id="nan:AArc1_5149"/>
<dbReference type="EMBL" id="CP024046">
    <property type="protein sequence ID" value="AXR76350.1"/>
    <property type="molecule type" value="Genomic_DNA"/>
</dbReference>
<evidence type="ECO:0000313" key="2">
    <source>
        <dbReference type="Proteomes" id="UP000258707"/>
    </source>
</evidence>
<evidence type="ECO:0000313" key="1">
    <source>
        <dbReference type="EMBL" id="AXR76350.1"/>
    </source>
</evidence>
<name>A0A346PA05_9EURY</name>
<dbReference type="AlphaFoldDB" id="A0A346PA05"/>
<reference evidence="1 2" key="1">
    <citation type="submission" date="2017-10" db="EMBL/GenBank/DDBJ databases">
        <title>Phenotypic and genomic properties of facultatively anaerobic sulfur-reducing natronoarchaea from hypersaline soda lakes.</title>
        <authorList>
            <person name="Sorokin D.Y."/>
            <person name="Kublanov I.V."/>
            <person name="Roman P."/>
            <person name="Sinninghe Damste J.S."/>
            <person name="Golyshin P.N."/>
            <person name="Rojo D."/>
            <person name="Ciordia S."/>
            <person name="Mena Md.C."/>
            <person name="Ferrer M."/>
            <person name="Messina E."/>
            <person name="Smedile F."/>
            <person name="La Spada G."/>
            <person name="La Cono V."/>
            <person name="Yakimov M.M."/>
        </authorList>
    </citation>
    <scope>NUCLEOTIDE SEQUENCE [LARGE SCALE GENOMIC DNA]</scope>
    <source>
        <strain evidence="1 2">AArc1</strain>
        <plasmid evidence="2">paarc1-02</plasmid>
    </source>
</reference>
<sequence length="77" mass="8791">MFGYVLLAHGFASFGICLQDLLPFVCRRVGRCIGFGYIIDNDQQLFEAFVEQAPTLYSDILVTIIRYSKSLTYPMLM</sequence>
<geneLocation type="plasmid" evidence="2">
    <name>paarc1-02</name>
</geneLocation>
<dbReference type="Proteomes" id="UP000258707">
    <property type="component" value="Plasmid pAArc1-02"/>
</dbReference>
<gene>
    <name evidence="1" type="ORF">AArc1_5149</name>
</gene>
<accession>A0A346PA05</accession>
<organism evidence="1 2">
    <name type="scientific">Natrarchaeobaculum sulfurireducens</name>
    <dbReference type="NCBI Taxonomy" id="2044521"/>
    <lineage>
        <taxon>Archaea</taxon>
        <taxon>Methanobacteriati</taxon>
        <taxon>Methanobacteriota</taxon>
        <taxon>Stenosarchaea group</taxon>
        <taxon>Halobacteria</taxon>
        <taxon>Halobacteriales</taxon>
        <taxon>Natrialbaceae</taxon>
        <taxon>Natrarchaeobaculum</taxon>
    </lineage>
</organism>